<comment type="similarity">
    <text evidence="2">Belongs to the methyl-accepting chemotaxis (MCP) protein family.</text>
</comment>
<dbReference type="PRINTS" id="PR00260">
    <property type="entry name" value="CHEMTRNSDUCR"/>
</dbReference>
<dbReference type="Proteomes" id="UP000512286">
    <property type="component" value="Chromosome"/>
</dbReference>
<dbReference type="Pfam" id="PF12729">
    <property type="entry name" value="4HB_MCP_1"/>
    <property type="match status" value="1"/>
</dbReference>
<proteinExistence type="inferred from homology"/>
<evidence type="ECO:0000256" key="4">
    <source>
        <dbReference type="SAM" id="Phobius"/>
    </source>
</evidence>
<dbReference type="GO" id="GO:0006935">
    <property type="term" value="P:chemotaxis"/>
    <property type="evidence" value="ECO:0007669"/>
    <property type="project" value="InterPro"/>
</dbReference>
<dbReference type="PROSITE" id="PS50885">
    <property type="entry name" value="HAMP"/>
    <property type="match status" value="1"/>
</dbReference>
<keyword evidence="1 3" id="KW-0807">Transducer</keyword>
<dbReference type="InterPro" id="IPR024478">
    <property type="entry name" value="HlyB_4HB_MCP"/>
</dbReference>
<dbReference type="CDD" id="cd06225">
    <property type="entry name" value="HAMP"/>
    <property type="match status" value="1"/>
</dbReference>
<dbReference type="GO" id="GO:0004888">
    <property type="term" value="F:transmembrane signaling receptor activity"/>
    <property type="evidence" value="ECO:0007669"/>
    <property type="project" value="InterPro"/>
</dbReference>
<evidence type="ECO:0000256" key="2">
    <source>
        <dbReference type="ARBA" id="ARBA00029447"/>
    </source>
</evidence>
<dbReference type="PANTHER" id="PTHR32089">
    <property type="entry name" value="METHYL-ACCEPTING CHEMOTAXIS PROTEIN MCPB"/>
    <property type="match status" value="1"/>
</dbReference>
<dbReference type="Gene3D" id="1.10.287.950">
    <property type="entry name" value="Methyl-accepting chemotaxis protein"/>
    <property type="match status" value="1"/>
</dbReference>
<dbReference type="SMART" id="SM00304">
    <property type="entry name" value="HAMP"/>
    <property type="match status" value="1"/>
</dbReference>
<feature type="transmembrane region" description="Helical" evidence="4">
    <location>
        <begin position="192"/>
        <end position="216"/>
    </location>
</feature>
<dbReference type="PANTHER" id="PTHR32089:SF112">
    <property type="entry name" value="LYSOZYME-LIKE PROTEIN-RELATED"/>
    <property type="match status" value="1"/>
</dbReference>
<accession>A0A7D7A3J2</accession>
<dbReference type="SMART" id="SM00283">
    <property type="entry name" value="MA"/>
    <property type="match status" value="1"/>
</dbReference>
<dbReference type="Pfam" id="PF00672">
    <property type="entry name" value="HAMP"/>
    <property type="match status" value="1"/>
</dbReference>
<feature type="domain" description="HAMP" evidence="6">
    <location>
        <begin position="214"/>
        <end position="266"/>
    </location>
</feature>
<keyword evidence="4" id="KW-0812">Transmembrane</keyword>
<dbReference type="InterPro" id="IPR004089">
    <property type="entry name" value="MCPsignal_dom"/>
</dbReference>
<dbReference type="InterPro" id="IPR004090">
    <property type="entry name" value="Chemotax_Me-accpt_rcpt"/>
</dbReference>
<dbReference type="EMBL" id="CP059378">
    <property type="protein sequence ID" value="QLY79660.1"/>
    <property type="molecule type" value="Genomic_DNA"/>
</dbReference>
<evidence type="ECO:0000256" key="1">
    <source>
        <dbReference type="ARBA" id="ARBA00023224"/>
    </source>
</evidence>
<sequence>MKFFSNLKMAPKIVALFITVAMFIIIVGFIGINSMRGINDNAVAMYNKNLKSVKMIEDLREKIADLRANTIILVYQDDKLETDVELENKIIKLIDESNEILGEYEKNFLDNQDERDFFSSLRKDTSTYYDGLKKVIKNNKEGNKEAATKSMGELGAIRERTYGNIDELVNHNVEEAKEANDKNMDQFTYAKYMSIGVTTIGFIAAIIIGISISLSIAKRLTKVVNFAKALENGDLTNEIIVSSQDEIGEMGESLNKAKDSTKLLISEIMNGSEEISSGSEELSAVMEEISGKIEVVNAAIEQIDRAVQDLSATSEQVSASTQEIGASTTELANRSGISLQAVSKIKSRAIEVKEKADNSIREGNSIYEENKRNILVAIENGRVVEDVKIMADSIGSIAEQTNLLALNAAIEAARAGEAGKGFAVVAEEVRKLAEDSSNAVNDIQSMVQQVQNAFKDLSKSGQDILGYIENSVKPNYELLMNTGIQYEKDSEIINDMAEDVLKSSTQISQVIDQIGSAIQNLSSTAEESAHNSEDITLSINEVTEAILDAAKASQRQAEISQNLNELSQKFTI</sequence>
<dbReference type="InterPro" id="IPR003660">
    <property type="entry name" value="HAMP_dom"/>
</dbReference>
<dbReference type="RefSeq" id="WP_181601683.1">
    <property type="nucleotide sequence ID" value="NZ_CP059378.1"/>
</dbReference>
<evidence type="ECO:0000256" key="3">
    <source>
        <dbReference type="PROSITE-ProRule" id="PRU00284"/>
    </source>
</evidence>
<evidence type="ECO:0000259" key="5">
    <source>
        <dbReference type="PROSITE" id="PS50111"/>
    </source>
</evidence>
<evidence type="ECO:0000313" key="7">
    <source>
        <dbReference type="EMBL" id="QLY79660.1"/>
    </source>
</evidence>
<reference evidence="7 8" key="1">
    <citation type="submission" date="2020-07" db="EMBL/GenBank/DDBJ databases">
        <title>Electron transfer.</title>
        <authorList>
            <person name="Huang L."/>
            <person name="Liu X."/>
            <person name="Zhou S."/>
        </authorList>
    </citation>
    <scope>NUCLEOTIDE SEQUENCE [LARGE SCALE GENOMIC DNA]</scope>
    <source>
        <strain evidence="7 8">Lx1</strain>
    </source>
</reference>
<feature type="domain" description="Methyl-accepting transducer" evidence="5">
    <location>
        <begin position="285"/>
        <end position="536"/>
    </location>
</feature>
<evidence type="ECO:0000313" key="8">
    <source>
        <dbReference type="Proteomes" id="UP000512286"/>
    </source>
</evidence>
<organism evidence="7 8">
    <name type="scientific">Clostridium intestinale</name>
    <dbReference type="NCBI Taxonomy" id="36845"/>
    <lineage>
        <taxon>Bacteria</taxon>
        <taxon>Bacillati</taxon>
        <taxon>Bacillota</taxon>
        <taxon>Clostridia</taxon>
        <taxon>Eubacteriales</taxon>
        <taxon>Clostridiaceae</taxon>
        <taxon>Clostridium</taxon>
    </lineage>
</organism>
<dbReference type="PROSITE" id="PS50111">
    <property type="entry name" value="CHEMOTAXIS_TRANSDUC_2"/>
    <property type="match status" value="1"/>
</dbReference>
<dbReference type="SUPFAM" id="SSF58104">
    <property type="entry name" value="Methyl-accepting chemotaxis protein (MCP) signaling domain"/>
    <property type="match status" value="1"/>
</dbReference>
<name>A0A7D7A3J2_9CLOT</name>
<dbReference type="AlphaFoldDB" id="A0A7D7A3J2"/>
<dbReference type="GO" id="GO:0007165">
    <property type="term" value="P:signal transduction"/>
    <property type="evidence" value="ECO:0007669"/>
    <property type="project" value="UniProtKB-KW"/>
</dbReference>
<dbReference type="Pfam" id="PF00015">
    <property type="entry name" value="MCPsignal"/>
    <property type="match status" value="1"/>
</dbReference>
<gene>
    <name evidence="7" type="ORF">HZF06_22010</name>
</gene>
<evidence type="ECO:0000259" key="6">
    <source>
        <dbReference type="PROSITE" id="PS50885"/>
    </source>
</evidence>
<keyword evidence="4" id="KW-1133">Transmembrane helix</keyword>
<protein>
    <submittedName>
        <fullName evidence="7">Methyl-accepting chemotaxis protein</fullName>
    </submittedName>
</protein>
<dbReference type="Gene3D" id="6.10.340.10">
    <property type="match status" value="1"/>
</dbReference>
<dbReference type="GO" id="GO:0016020">
    <property type="term" value="C:membrane"/>
    <property type="evidence" value="ECO:0007669"/>
    <property type="project" value="InterPro"/>
</dbReference>
<dbReference type="KEGG" id="cint:HZF06_22010"/>
<keyword evidence="4" id="KW-0472">Membrane</keyword>
<feature type="transmembrane region" description="Helical" evidence="4">
    <location>
        <begin position="13"/>
        <end position="32"/>
    </location>
</feature>